<sequence>MKTATTIASAALLVTLCCACALAIDTEHFLHPAGLAKVTNGMSRGVVMPDELAERLQGSAESMMPSAVVPSLLCYASGQTMMLLLLGALKWAAVIDFDRVITM</sequence>
<evidence type="ECO:0000313" key="4">
    <source>
        <dbReference type="Proteomes" id="UP000011083"/>
    </source>
</evidence>
<reference evidence="3 4" key="1">
    <citation type="journal article" date="2013" name="Genome Biol.">
        <title>Genome of Acanthamoeba castellanii highlights extensive lateral gene transfer and early evolution of tyrosine kinase signaling.</title>
        <authorList>
            <person name="Clarke M."/>
            <person name="Lohan A.J."/>
            <person name="Liu B."/>
            <person name="Lagkouvardos I."/>
            <person name="Roy S."/>
            <person name="Zafar N."/>
            <person name="Bertelli C."/>
            <person name="Schilde C."/>
            <person name="Kianianmomeni A."/>
            <person name="Burglin T.R."/>
            <person name="Frech C."/>
            <person name="Turcotte B."/>
            <person name="Kopec K.O."/>
            <person name="Synnott J.M."/>
            <person name="Choo C."/>
            <person name="Paponov I."/>
            <person name="Finkler A."/>
            <person name="Soon Heng Tan C."/>
            <person name="Hutchins A.P."/>
            <person name="Weinmeier T."/>
            <person name="Rattei T."/>
            <person name="Chu J.S."/>
            <person name="Gimenez G."/>
            <person name="Irimia M."/>
            <person name="Rigden D.J."/>
            <person name="Fitzpatrick D.A."/>
            <person name="Lorenzo-Morales J."/>
            <person name="Bateman A."/>
            <person name="Chiu C.H."/>
            <person name="Tang P."/>
            <person name="Hegemann P."/>
            <person name="Fromm H."/>
            <person name="Raoult D."/>
            <person name="Greub G."/>
            <person name="Miranda-Saavedra D."/>
            <person name="Chen N."/>
            <person name="Nash P."/>
            <person name="Ginger M.L."/>
            <person name="Horn M."/>
            <person name="Schaap P."/>
            <person name="Caler L."/>
            <person name="Loftus B."/>
        </authorList>
    </citation>
    <scope>NUCLEOTIDE SEQUENCE [LARGE SCALE GENOMIC DNA]</scope>
    <source>
        <strain evidence="3 4">Neff</strain>
    </source>
</reference>
<dbReference type="KEGG" id="acan:ACA1_315030"/>
<keyword evidence="1" id="KW-1133">Transmembrane helix</keyword>
<protein>
    <submittedName>
        <fullName evidence="3">Uncharacterized protein</fullName>
    </submittedName>
</protein>
<proteinExistence type="predicted"/>
<keyword evidence="2" id="KW-0732">Signal</keyword>
<feature type="signal peptide" evidence="2">
    <location>
        <begin position="1"/>
        <end position="23"/>
    </location>
</feature>
<dbReference type="AlphaFoldDB" id="L8GZQ3"/>
<evidence type="ECO:0000256" key="1">
    <source>
        <dbReference type="SAM" id="Phobius"/>
    </source>
</evidence>
<keyword evidence="4" id="KW-1185">Reference proteome</keyword>
<keyword evidence="1" id="KW-0472">Membrane</keyword>
<organism evidence="3 4">
    <name type="scientific">Acanthamoeba castellanii (strain ATCC 30010 / Neff)</name>
    <dbReference type="NCBI Taxonomy" id="1257118"/>
    <lineage>
        <taxon>Eukaryota</taxon>
        <taxon>Amoebozoa</taxon>
        <taxon>Discosea</taxon>
        <taxon>Longamoebia</taxon>
        <taxon>Centramoebida</taxon>
        <taxon>Acanthamoebidae</taxon>
        <taxon>Acanthamoeba</taxon>
    </lineage>
</organism>
<feature type="chain" id="PRO_5003990576" evidence="2">
    <location>
        <begin position="24"/>
        <end position="103"/>
    </location>
</feature>
<evidence type="ECO:0000256" key="2">
    <source>
        <dbReference type="SAM" id="SignalP"/>
    </source>
</evidence>
<dbReference type="RefSeq" id="XP_004340486.1">
    <property type="nucleotide sequence ID" value="XM_004340438.1"/>
</dbReference>
<evidence type="ECO:0000313" key="3">
    <source>
        <dbReference type="EMBL" id="ELR18452.1"/>
    </source>
</evidence>
<dbReference type="EMBL" id="KB007953">
    <property type="protein sequence ID" value="ELR18452.1"/>
    <property type="molecule type" value="Genomic_DNA"/>
</dbReference>
<dbReference type="Proteomes" id="UP000011083">
    <property type="component" value="Unassembled WGS sequence"/>
</dbReference>
<dbReference type="GeneID" id="14919229"/>
<accession>L8GZQ3</accession>
<name>L8GZQ3_ACACF</name>
<dbReference type="VEuPathDB" id="AmoebaDB:ACA1_315030"/>
<keyword evidence="1" id="KW-0812">Transmembrane</keyword>
<feature type="transmembrane region" description="Helical" evidence="1">
    <location>
        <begin position="67"/>
        <end position="89"/>
    </location>
</feature>
<gene>
    <name evidence="3" type="ORF">ACA1_315030</name>
</gene>